<evidence type="ECO:0000259" key="10">
    <source>
        <dbReference type="PROSITE" id="PS51126"/>
    </source>
</evidence>
<name>A0A212CTJ9_CEREH</name>
<evidence type="ECO:0000256" key="5">
    <source>
        <dbReference type="ARBA" id="ARBA00023123"/>
    </source>
</evidence>
<dbReference type="SMART" id="SM00015">
    <property type="entry name" value="IQ"/>
    <property type="match status" value="3"/>
</dbReference>
<dbReference type="PROSITE" id="PS50096">
    <property type="entry name" value="IQ"/>
    <property type="match status" value="3"/>
</dbReference>
<dbReference type="InterPro" id="IPR001609">
    <property type="entry name" value="Myosin_head_motor_dom-like"/>
</dbReference>
<evidence type="ECO:0000256" key="2">
    <source>
        <dbReference type="ARBA" id="ARBA00022741"/>
    </source>
</evidence>
<evidence type="ECO:0000256" key="4">
    <source>
        <dbReference type="ARBA" id="ARBA00023054"/>
    </source>
</evidence>
<dbReference type="GO" id="GO:0007015">
    <property type="term" value="P:actin filament organization"/>
    <property type="evidence" value="ECO:0007669"/>
    <property type="project" value="TreeGrafter"/>
</dbReference>
<organism evidence="12 13">
    <name type="scientific">Cervus elaphus hippelaphus</name>
    <name type="common">European red deer</name>
    <dbReference type="NCBI Taxonomy" id="46360"/>
    <lineage>
        <taxon>Eukaryota</taxon>
        <taxon>Metazoa</taxon>
        <taxon>Chordata</taxon>
        <taxon>Craniata</taxon>
        <taxon>Vertebrata</taxon>
        <taxon>Euteleostomi</taxon>
        <taxon>Mammalia</taxon>
        <taxon>Eutheria</taxon>
        <taxon>Laurasiatheria</taxon>
        <taxon>Artiodactyla</taxon>
        <taxon>Ruminantia</taxon>
        <taxon>Pecora</taxon>
        <taxon>Cervidae</taxon>
        <taxon>Cervinae</taxon>
        <taxon>Cervus</taxon>
    </lineage>
</organism>
<keyword evidence="2" id="KW-0547">Nucleotide-binding</keyword>
<keyword evidence="4 9" id="KW-0175">Coiled coil</keyword>
<dbReference type="SUPFAM" id="SSF52540">
    <property type="entry name" value="P-loop containing nucleoside triphosphate hydrolases"/>
    <property type="match status" value="1"/>
</dbReference>
<feature type="domain" description="Myosin motor" evidence="11">
    <location>
        <begin position="1"/>
        <end position="181"/>
    </location>
</feature>
<gene>
    <name evidence="12" type="ORF">Celaphus_00006211</name>
</gene>
<dbReference type="PROSITE" id="PS51456">
    <property type="entry name" value="MYOSIN_MOTOR"/>
    <property type="match status" value="1"/>
</dbReference>
<dbReference type="FunFam" id="1.20.5.190:FF:000001">
    <property type="entry name" value="unconventional myosin-Va"/>
    <property type="match status" value="1"/>
</dbReference>
<dbReference type="PROSITE" id="PS51126">
    <property type="entry name" value="DILUTE"/>
    <property type="match status" value="1"/>
</dbReference>
<dbReference type="AlphaFoldDB" id="A0A212CTJ9"/>
<dbReference type="GO" id="GO:0000146">
    <property type="term" value="F:microfilament motor activity"/>
    <property type="evidence" value="ECO:0007669"/>
    <property type="project" value="TreeGrafter"/>
</dbReference>
<feature type="coiled-coil region" evidence="9">
    <location>
        <begin position="267"/>
        <end position="481"/>
    </location>
</feature>
<dbReference type="InterPro" id="IPR002710">
    <property type="entry name" value="Dilute_dom"/>
</dbReference>
<evidence type="ECO:0000256" key="1">
    <source>
        <dbReference type="ARBA" id="ARBA00022737"/>
    </source>
</evidence>
<evidence type="ECO:0000256" key="3">
    <source>
        <dbReference type="ARBA" id="ARBA00022840"/>
    </source>
</evidence>
<dbReference type="InterPro" id="IPR036961">
    <property type="entry name" value="Kinesin_motor_dom_sf"/>
</dbReference>
<dbReference type="EMBL" id="MKHE01000012">
    <property type="protein sequence ID" value="OWK09321.1"/>
    <property type="molecule type" value="Genomic_DNA"/>
</dbReference>
<keyword evidence="6" id="KW-0505">Motor protein</keyword>
<evidence type="ECO:0000313" key="12">
    <source>
        <dbReference type="EMBL" id="OWK09321.1"/>
    </source>
</evidence>
<dbReference type="PANTHER" id="PTHR13140">
    <property type="entry name" value="MYOSIN"/>
    <property type="match status" value="1"/>
</dbReference>
<dbReference type="Pfam" id="PF00063">
    <property type="entry name" value="Myosin_head"/>
    <property type="match status" value="1"/>
</dbReference>
<dbReference type="GO" id="GO:0016020">
    <property type="term" value="C:membrane"/>
    <property type="evidence" value="ECO:0007669"/>
    <property type="project" value="TreeGrafter"/>
</dbReference>
<keyword evidence="13" id="KW-1185">Reference proteome</keyword>
<dbReference type="Gene3D" id="3.30.70.1590">
    <property type="match status" value="1"/>
</dbReference>
<evidence type="ECO:0000256" key="9">
    <source>
        <dbReference type="SAM" id="Coils"/>
    </source>
</evidence>
<sequence length="754" mass="88828">MLVEILRASKFHLCANFFQENPVPSSPFGSAITVKSAKPVIKPNNKHFRSTVGSKFRSSLYLLMETLNATTPHYVRCIKPNDEKLPFEFDSKRIVQQLRACGVLETIRISAQSYPSRWTYIEFYSRYGVLMTKQELSFSDKKEVCKVVLHRLIQDSNQYQFGKTKIFFRAGQVAYLEKLRKAVTATALKEAWAAIVIQKYCRAYLVRNLYQLIRVATITIQAYTRGFLARRRYQKMLKEHKAVILQKYARAWLARRRFQNIRRFVLNIQLTYRVQRLQKKLEDQNKENHGLVEKLTCLAALRASDVEKIQKLESELDRAATHRQNYEEKGMRYRASVEEKLAKLQKHNSELEIQKEQIQQKLQEKTEELKEKMDNLTKQLFDDVQKEEQQRILLEKSFELKTQDYEKQIRSLREEIKALKDEKMQLQRQLEEERVTSDGLKGEVARLSKQAKTISEFEKEIELLQTQKIDVEKHVQSQKREMREKMSEITRQLLESYDIEDVRNRLSLEDLEHLNEDGELWFAYEGLKKATRVLENHFQSQKDCYEKEIEALNFKVVHLSQEINHLQKLFREENDINERKLEELSNQLNHNQEEEGTQRKTIEAQNEIHTKEKEKLMDKIQEMQEASEHLRKQFETENEVKSSFRQEASRLTMEKRPRGVVVNMIPGLPAHILFMCVRYADSVNDADMLKSLMNSTISGIKQVVKEHLEDFEMLSFWLSNTCHFLNCLKQYSGEEVGTPACSVFCTDCQSPTSS</sequence>
<feature type="domain" description="Dilute" evidence="10">
    <location>
        <begin position="694"/>
        <end position="754"/>
    </location>
</feature>
<protein>
    <recommendedName>
        <fullName evidence="14">Myosin motor domain-containing protein</fullName>
    </recommendedName>
</protein>
<dbReference type="InterPro" id="IPR027417">
    <property type="entry name" value="P-loop_NTPase"/>
</dbReference>
<dbReference type="Gene3D" id="1.20.120.720">
    <property type="entry name" value="Myosin VI head, motor domain, U50 subdomain"/>
    <property type="match status" value="1"/>
</dbReference>
<feature type="coiled-coil region" evidence="9">
    <location>
        <begin position="542"/>
        <end position="640"/>
    </location>
</feature>
<dbReference type="PANTHER" id="PTHR13140:SF313">
    <property type="entry name" value="UNCONVENTIONAL MYOSIN-VC"/>
    <property type="match status" value="1"/>
</dbReference>
<dbReference type="FunFam" id="3.30.70.1590:FF:000005">
    <property type="entry name" value="unconventional myosin-Vc"/>
    <property type="match status" value="1"/>
</dbReference>
<dbReference type="GO" id="GO:0016459">
    <property type="term" value="C:myosin complex"/>
    <property type="evidence" value="ECO:0007669"/>
    <property type="project" value="UniProtKB-KW"/>
</dbReference>
<dbReference type="GO" id="GO:0005737">
    <property type="term" value="C:cytoplasm"/>
    <property type="evidence" value="ECO:0007669"/>
    <property type="project" value="TreeGrafter"/>
</dbReference>
<accession>A0A212CTJ9</accession>
<keyword evidence="3" id="KW-0067">ATP-binding</keyword>
<dbReference type="Proteomes" id="UP000242450">
    <property type="component" value="Chromosome 12"/>
</dbReference>
<dbReference type="Gene3D" id="1.20.58.530">
    <property type="match status" value="1"/>
</dbReference>
<keyword evidence="5 8" id="KW-0518">Myosin</keyword>
<evidence type="ECO:0000256" key="8">
    <source>
        <dbReference type="PROSITE-ProRule" id="PRU00782"/>
    </source>
</evidence>
<keyword evidence="1" id="KW-0677">Repeat</keyword>
<dbReference type="Pfam" id="PF00612">
    <property type="entry name" value="IQ"/>
    <property type="match status" value="3"/>
</dbReference>
<dbReference type="GO" id="GO:0051015">
    <property type="term" value="F:actin filament binding"/>
    <property type="evidence" value="ECO:0007669"/>
    <property type="project" value="TreeGrafter"/>
</dbReference>
<dbReference type="SMART" id="SM00242">
    <property type="entry name" value="MYSc"/>
    <property type="match status" value="1"/>
</dbReference>
<proteinExistence type="inferred from homology"/>
<comment type="caution">
    <text evidence="8">Lacks conserved residue(s) required for the propagation of feature annotation.</text>
</comment>
<dbReference type="Gene3D" id="3.40.850.10">
    <property type="entry name" value="Kinesin motor domain"/>
    <property type="match status" value="1"/>
</dbReference>
<dbReference type="GO" id="GO:0005524">
    <property type="term" value="F:ATP binding"/>
    <property type="evidence" value="ECO:0007669"/>
    <property type="project" value="UniProtKB-KW"/>
</dbReference>
<comment type="caution">
    <text evidence="12">The sequence shown here is derived from an EMBL/GenBank/DDBJ whole genome shotgun (WGS) entry which is preliminary data.</text>
</comment>
<evidence type="ECO:0000256" key="7">
    <source>
        <dbReference type="ARBA" id="ARBA00023203"/>
    </source>
</evidence>
<evidence type="ECO:0008006" key="14">
    <source>
        <dbReference type="Google" id="ProtNLM"/>
    </source>
</evidence>
<dbReference type="InterPro" id="IPR000048">
    <property type="entry name" value="IQ_motif_EF-hand-BS"/>
</dbReference>
<keyword evidence="7 8" id="KW-0009">Actin-binding</keyword>
<dbReference type="Gene3D" id="1.20.5.190">
    <property type="match status" value="1"/>
</dbReference>
<reference evidence="12 13" key="1">
    <citation type="journal article" date="2018" name="Mol. Genet. Genomics">
        <title>The red deer Cervus elaphus genome CerEla1.0: sequencing, annotating, genes, and chromosomes.</title>
        <authorList>
            <person name="Bana N.A."/>
            <person name="Nyiri A."/>
            <person name="Nagy J."/>
            <person name="Frank K."/>
            <person name="Nagy T."/>
            <person name="Steger V."/>
            <person name="Schiller M."/>
            <person name="Lakatos P."/>
            <person name="Sugar L."/>
            <person name="Horn P."/>
            <person name="Barta E."/>
            <person name="Orosz L."/>
        </authorList>
    </citation>
    <scope>NUCLEOTIDE SEQUENCE [LARGE SCALE GENOMIC DNA]</scope>
    <source>
        <strain evidence="12">Hungarian</strain>
    </source>
</reference>
<evidence type="ECO:0000259" key="11">
    <source>
        <dbReference type="PROSITE" id="PS51456"/>
    </source>
</evidence>
<dbReference type="OrthoDB" id="6108017at2759"/>
<comment type="similarity">
    <text evidence="8">Belongs to the TRAFAC class myosin-kinesin ATPase superfamily. Myosin family.</text>
</comment>
<dbReference type="Gene3D" id="6.10.220.10">
    <property type="match status" value="1"/>
</dbReference>
<feature type="region of interest" description="Actin-binding" evidence="8">
    <location>
        <begin position="60"/>
        <end position="82"/>
    </location>
</feature>
<evidence type="ECO:0000256" key="6">
    <source>
        <dbReference type="ARBA" id="ARBA00023175"/>
    </source>
</evidence>
<evidence type="ECO:0000313" key="13">
    <source>
        <dbReference type="Proteomes" id="UP000242450"/>
    </source>
</evidence>